<dbReference type="Proteomes" id="UP000249725">
    <property type="component" value="Unassembled WGS sequence"/>
</dbReference>
<reference evidence="2" key="1">
    <citation type="submission" date="2018-05" db="EMBL/GenBank/DDBJ databases">
        <authorList>
            <person name="Li X."/>
        </authorList>
    </citation>
    <scope>NUCLEOTIDE SEQUENCE [LARGE SCALE GENOMIC DNA]</scope>
    <source>
        <strain evidence="2">YIM 73061</strain>
    </source>
</reference>
<proteinExistence type="predicted"/>
<dbReference type="OrthoDB" id="7212433at2"/>
<evidence type="ECO:0000313" key="2">
    <source>
        <dbReference type="Proteomes" id="UP000249725"/>
    </source>
</evidence>
<name>A0A328A8V7_9CAUL</name>
<comment type="caution">
    <text evidence="1">The sequence shown here is derived from an EMBL/GenBank/DDBJ whole genome shotgun (WGS) entry which is preliminary data.</text>
</comment>
<sequence>MRHRSAELVPDAVLTSALVRTPIDLHVIWTGGDIVCQPGSLRSRALACVTEIGRPISLRTVLQRAAQLEDGMGLDPNTVRSSVRLHQTSKPAVVLLVRRLPSGDYVAVTDIPYAGAVDRRLSAGDLVLDRRGQAYWGGVRASPEAAA</sequence>
<dbReference type="EMBL" id="QFYR01000006">
    <property type="protein sequence ID" value="RAK50757.1"/>
    <property type="molecule type" value="Genomic_DNA"/>
</dbReference>
<dbReference type="AlphaFoldDB" id="A0A328A8V7"/>
<evidence type="ECO:0000313" key="1">
    <source>
        <dbReference type="EMBL" id="RAK50757.1"/>
    </source>
</evidence>
<protein>
    <submittedName>
        <fullName evidence="1">Uncharacterized protein</fullName>
    </submittedName>
</protein>
<organism evidence="1 2">
    <name type="scientific">Phenylobacterium deserti</name>
    <dbReference type="NCBI Taxonomy" id="1914756"/>
    <lineage>
        <taxon>Bacteria</taxon>
        <taxon>Pseudomonadati</taxon>
        <taxon>Pseudomonadota</taxon>
        <taxon>Alphaproteobacteria</taxon>
        <taxon>Caulobacterales</taxon>
        <taxon>Caulobacteraceae</taxon>
        <taxon>Phenylobacterium</taxon>
    </lineage>
</organism>
<keyword evidence="2" id="KW-1185">Reference proteome</keyword>
<dbReference type="RefSeq" id="WP_111516486.1">
    <property type="nucleotide sequence ID" value="NZ_QFYR01000006.1"/>
</dbReference>
<gene>
    <name evidence="1" type="ORF">DJ018_18620</name>
</gene>
<accession>A0A328A8V7</accession>